<protein>
    <submittedName>
        <fullName evidence="6">Aminotransferase</fullName>
    </submittedName>
</protein>
<dbReference type="SUPFAM" id="SSF53383">
    <property type="entry name" value="PLP-dependent transferases"/>
    <property type="match status" value="1"/>
</dbReference>
<keyword evidence="1 4" id="KW-0663">Pyridoxal phosphate</keyword>
<proteinExistence type="inferred from homology"/>
<dbReference type="PIRSF" id="PIRSF000390">
    <property type="entry name" value="PLP_StrS"/>
    <property type="match status" value="1"/>
</dbReference>
<evidence type="ECO:0000256" key="5">
    <source>
        <dbReference type="RuleBase" id="RU004508"/>
    </source>
</evidence>
<dbReference type="Pfam" id="PF01041">
    <property type="entry name" value="DegT_DnrJ_EryC1"/>
    <property type="match status" value="1"/>
</dbReference>
<dbReference type="InterPro" id="IPR015421">
    <property type="entry name" value="PyrdxlP-dep_Trfase_major"/>
</dbReference>
<dbReference type="RefSeq" id="WP_146895344.1">
    <property type="nucleotide sequence ID" value="NZ_BJYS01000004.1"/>
</dbReference>
<reference evidence="6 7" key="1">
    <citation type="submission" date="2019-07" db="EMBL/GenBank/DDBJ databases">
        <title>Whole genome shotgun sequence of Adhaeribacter aerolatus NBRC 106133.</title>
        <authorList>
            <person name="Hosoyama A."/>
            <person name="Uohara A."/>
            <person name="Ohji S."/>
            <person name="Ichikawa N."/>
        </authorList>
    </citation>
    <scope>NUCLEOTIDE SEQUENCE [LARGE SCALE GENOMIC DNA]</scope>
    <source>
        <strain evidence="6 7">NBRC 106133</strain>
    </source>
</reference>
<dbReference type="AlphaFoldDB" id="A0A512AUI3"/>
<evidence type="ECO:0000256" key="2">
    <source>
        <dbReference type="ARBA" id="ARBA00037999"/>
    </source>
</evidence>
<comment type="caution">
    <text evidence="6">The sequence shown here is derived from an EMBL/GenBank/DDBJ whole genome shotgun (WGS) entry which is preliminary data.</text>
</comment>
<dbReference type="Proteomes" id="UP000321532">
    <property type="component" value="Unassembled WGS sequence"/>
</dbReference>
<dbReference type="InterPro" id="IPR015424">
    <property type="entry name" value="PyrdxlP-dep_Trfase"/>
</dbReference>
<dbReference type="EMBL" id="BJYS01000004">
    <property type="protein sequence ID" value="GEO03237.1"/>
    <property type="molecule type" value="Genomic_DNA"/>
</dbReference>
<organism evidence="6 7">
    <name type="scientific">Adhaeribacter aerolatus</name>
    <dbReference type="NCBI Taxonomy" id="670289"/>
    <lineage>
        <taxon>Bacteria</taxon>
        <taxon>Pseudomonadati</taxon>
        <taxon>Bacteroidota</taxon>
        <taxon>Cytophagia</taxon>
        <taxon>Cytophagales</taxon>
        <taxon>Hymenobacteraceae</taxon>
        <taxon>Adhaeribacter</taxon>
    </lineage>
</organism>
<dbReference type="Gene3D" id="3.40.640.10">
    <property type="entry name" value="Type I PLP-dependent aspartate aminotransferase-like (Major domain)"/>
    <property type="match status" value="1"/>
</dbReference>
<comment type="similarity">
    <text evidence="2 5">Belongs to the DegT/DnrJ/EryC1 family.</text>
</comment>
<evidence type="ECO:0000256" key="3">
    <source>
        <dbReference type="PIRSR" id="PIRSR000390-1"/>
    </source>
</evidence>
<dbReference type="GO" id="GO:0030170">
    <property type="term" value="F:pyridoxal phosphate binding"/>
    <property type="evidence" value="ECO:0007669"/>
    <property type="project" value="TreeGrafter"/>
</dbReference>
<dbReference type="PANTHER" id="PTHR30244:SF36">
    <property type="entry name" value="3-OXO-GLUCOSE-6-PHOSPHATE:GLUTAMATE AMINOTRANSFERASE"/>
    <property type="match status" value="1"/>
</dbReference>
<dbReference type="OrthoDB" id="9804264at2"/>
<keyword evidence="6" id="KW-0032">Aminotransferase</keyword>
<feature type="active site" description="Proton acceptor" evidence="3">
    <location>
        <position position="186"/>
    </location>
</feature>
<dbReference type="CDD" id="cd00616">
    <property type="entry name" value="AHBA_syn"/>
    <property type="match status" value="1"/>
</dbReference>
<sequence length="369" mass="40502">MQVPYLSFDAQNALIREQVLAAMAAVFDSKWYILGNYLRSFEEAYAAFSNTKYCVGVGNGFDALQIALKALVIGPGDEVIVPSHTFIATWLAVSAVGANIVPVEPDERTYNITAETIRKVITSRTKAIIPVHLYGQACDMAAIMSLAAEFNLQVIEDNAQAQGATFKGRPTGSFGNLNATSFYPVKNLGALGDAGALTTDSPELAEKARFLQNYGSSQKYHHEVLGVNSRLDELQAAILSQKLPWLNKWNEERQAIAGRYQAHLSNLPDLVLPVVAPGATHVYHIFMIRTPRRDALQKYLAGKGIGTAIHYPIPPHRQKAYAYLGFAPEDFPIANLISATGLSLPLWPGLTQEKTDYICTEIINFFNQL</sequence>
<feature type="modified residue" description="N6-(pyridoxal phosphate)lysine" evidence="4">
    <location>
        <position position="186"/>
    </location>
</feature>
<dbReference type="InterPro" id="IPR015422">
    <property type="entry name" value="PyrdxlP-dep_Trfase_small"/>
</dbReference>
<dbReference type="PANTHER" id="PTHR30244">
    <property type="entry name" value="TRANSAMINASE"/>
    <property type="match status" value="1"/>
</dbReference>
<dbReference type="InterPro" id="IPR000653">
    <property type="entry name" value="DegT/StrS_aminotransferase"/>
</dbReference>
<gene>
    <name evidence="6" type="ORF">AAE02nite_09010</name>
</gene>
<evidence type="ECO:0000313" key="6">
    <source>
        <dbReference type="EMBL" id="GEO03237.1"/>
    </source>
</evidence>
<dbReference type="GO" id="GO:0008483">
    <property type="term" value="F:transaminase activity"/>
    <property type="evidence" value="ECO:0007669"/>
    <property type="project" value="UniProtKB-KW"/>
</dbReference>
<keyword evidence="7" id="KW-1185">Reference proteome</keyword>
<dbReference type="GO" id="GO:0000271">
    <property type="term" value="P:polysaccharide biosynthetic process"/>
    <property type="evidence" value="ECO:0007669"/>
    <property type="project" value="TreeGrafter"/>
</dbReference>
<name>A0A512AUI3_9BACT</name>
<keyword evidence="6" id="KW-0808">Transferase</keyword>
<evidence type="ECO:0000256" key="4">
    <source>
        <dbReference type="PIRSR" id="PIRSR000390-2"/>
    </source>
</evidence>
<accession>A0A512AUI3</accession>
<evidence type="ECO:0000313" key="7">
    <source>
        <dbReference type="Proteomes" id="UP000321532"/>
    </source>
</evidence>
<evidence type="ECO:0000256" key="1">
    <source>
        <dbReference type="ARBA" id="ARBA00022898"/>
    </source>
</evidence>
<dbReference type="Gene3D" id="3.90.1150.10">
    <property type="entry name" value="Aspartate Aminotransferase, domain 1"/>
    <property type="match status" value="1"/>
</dbReference>